<comment type="similarity">
    <text evidence="1">Belongs to the YciI family.</text>
</comment>
<dbReference type="PANTHER" id="PTHR37828:SF1">
    <property type="entry name" value="YCII-RELATED DOMAIN-CONTAINING PROTEIN"/>
    <property type="match status" value="1"/>
</dbReference>
<evidence type="ECO:0000259" key="2">
    <source>
        <dbReference type="Pfam" id="PF03795"/>
    </source>
</evidence>
<dbReference type="Proteomes" id="UP001596022">
    <property type="component" value="Unassembled WGS sequence"/>
</dbReference>
<reference evidence="4" key="1">
    <citation type="journal article" date="2019" name="Int. J. Syst. Evol. Microbiol.">
        <title>The Global Catalogue of Microorganisms (GCM) 10K type strain sequencing project: providing services to taxonomists for standard genome sequencing and annotation.</title>
        <authorList>
            <consortium name="The Broad Institute Genomics Platform"/>
            <consortium name="The Broad Institute Genome Sequencing Center for Infectious Disease"/>
            <person name="Wu L."/>
            <person name="Ma J."/>
        </authorList>
    </citation>
    <scope>NUCLEOTIDE SEQUENCE [LARGE SCALE GENOMIC DNA]</scope>
    <source>
        <strain evidence="4">CGMCC 1.16306</strain>
    </source>
</reference>
<keyword evidence="4" id="KW-1185">Reference proteome</keyword>
<gene>
    <name evidence="3" type="ORF">ACFO4N_10165</name>
</gene>
<comment type="caution">
    <text evidence="3">The sequence shown here is derived from an EMBL/GenBank/DDBJ whole genome shotgun (WGS) entry which is preliminary data.</text>
</comment>
<organism evidence="3 4">
    <name type="scientific">Camelliibacillus cellulosilyticus</name>
    <dbReference type="NCBI Taxonomy" id="2174486"/>
    <lineage>
        <taxon>Bacteria</taxon>
        <taxon>Bacillati</taxon>
        <taxon>Bacillota</taxon>
        <taxon>Bacilli</taxon>
        <taxon>Bacillales</taxon>
        <taxon>Sporolactobacillaceae</taxon>
        <taxon>Camelliibacillus</taxon>
    </lineage>
</organism>
<dbReference type="PANTHER" id="PTHR37828">
    <property type="entry name" value="GSR2449 PROTEIN"/>
    <property type="match status" value="1"/>
</dbReference>
<feature type="domain" description="YCII-related" evidence="2">
    <location>
        <begin position="16"/>
        <end position="83"/>
    </location>
</feature>
<evidence type="ECO:0000313" key="3">
    <source>
        <dbReference type="EMBL" id="MFC4619077.1"/>
    </source>
</evidence>
<evidence type="ECO:0000313" key="4">
    <source>
        <dbReference type="Proteomes" id="UP001596022"/>
    </source>
</evidence>
<sequence length="95" mass="10802">MKTFVVHLSGKQKNLLTHSLLTKHVGYLRHLKEVGVLPFCGPCKDDTALMIIKAETLEEAHGRVEADPFAQVNYYQNRRIVEIEEANESNHFLLG</sequence>
<dbReference type="Gene3D" id="3.30.70.1060">
    <property type="entry name" value="Dimeric alpha+beta barrel"/>
    <property type="match status" value="1"/>
</dbReference>
<dbReference type="RefSeq" id="WP_376846176.1">
    <property type="nucleotide sequence ID" value="NZ_JBHSFW010000005.1"/>
</dbReference>
<accession>A0ABV9GPB7</accession>
<dbReference type="InterPro" id="IPR005545">
    <property type="entry name" value="YCII"/>
</dbReference>
<name>A0ABV9GPB7_9BACL</name>
<proteinExistence type="inferred from homology"/>
<dbReference type="SUPFAM" id="SSF54909">
    <property type="entry name" value="Dimeric alpha+beta barrel"/>
    <property type="match status" value="1"/>
</dbReference>
<dbReference type="Pfam" id="PF03795">
    <property type="entry name" value="YCII"/>
    <property type="match status" value="1"/>
</dbReference>
<dbReference type="InterPro" id="IPR011008">
    <property type="entry name" value="Dimeric_a/b-barrel"/>
</dbReference>
<protein>
    <submittedName>
        <fullName evidence="3">YciI family protein</fullName>
    </submittedName>
</protein>
<evidence type="ECO:0000256" key="1">
    <source>
        <dbReference type="ARBA" id="ARBA00007689"/>
    </source>
</evidence>
<dbReference type="EMBL" id="JBHSFW010000005">
    <property type="protein sequence ID" value="MFC4619077.1"/>
    <property type="molecule type" value="Genomic_DNA"/>
</dbReference>